<accession>A0A4Q9MFV6</accession>
<dbReference type="Proteomes" id="UP000292957">
    <property type="component" value="Unassembled WGS sequence"/>
</dbReference>
<protein>
    <submittedName>
        <fullName evidence="3">Uncharacterized protein</fullName>
    </submittedName>
</protein>
<dbReference type="InterPro" id="IPR058525">
    <property type="entry name" value="DUF8212"/>
</dbReference>
<feature type="non-terminal residue" evidence="3">
    <location>
        <position position="1"/>
    </location>
</feature>
<dbReference type="EMBL" id="ML143448">
    <property type="protein sequence ID" value="TBU26284.1"/>
    <property type="molecule type" value="Genomic_DNA"/>
</dbReference>
<dbReference type="Pfam" id="PF06985">
    <property type="entry name" value="HET"/>
    <property type="match status" value="1"/>
</dbReference>
<gene>
    <name evidence="3" type="ORF">BD311DRAFT_616159</name>
</gene>
<dbReference type="Pfam" id="PF26640">
    <property type="entry name" value="DUF8212"/>
    <property type="match status" value="1"/>
</dbReference>
<proteinExistence type="predicted"/>
<dbReference type="PANTHER" id="PTHR10622">
    <property type="entry name" value="HET DOMAIN-CONTAINING PROTEIN"/>
    <property type="match status" value="1"/>
</dbReference>
<organism evidence="3">
    <name type="scientific">Dichomitus squalens</name>
    <dbReference type="NCBI Taxonomy" id="114155"/>
    <lineage>
        <taxon>Eukaryota</taxon>
        <taxon>Fungi</taxon>
        <taxon>Dikarya</taxon>
        <taxon>Basidiomycota</taxon>
        <taxon>Agaricomycotina</taxon>
        <taxon>Agaricomycetes</taxon>
        <taxon>Polyporales</taxon>
        <taxon>Polyporaceae</taxon>
        <taxon>Dichomitus</taxon>
    </lineage>
</organism>
<name>A0A4Q9MFV6_9APHY</name>
<evidence type="ECO:0000259" key="1">
    <source>
        <dbReference type="Pfam" id="PF06985"/>
    </source>
</evidence>
<dbReference type="PANTHER" id="PTHR10622:SF10">
    <property type="entry name" value="HET DOMAIN-CONTAINING PROTEIN"/>
    <property type="match status" value="1"/>
</dbReference>
<feature type="domain" description="DUF8212" evidence="2">
    <location>
        <begin position="181"/>
        <end position="387"/>
    </location>
</feature>
<dbReference type="OrthoDB" id="674604at2759"/>
<reference evidence="3" key="1">
    <citation type="submission" date="2019-01" db="EMBL/GenBank/DDBJ databases">
        <title>Draft genome sequences of three monokaryotic isolates of the white-rot basidiomycete fungus Dichomitus squalens.</title>
        <authorList>
            <consortium name="DOE Joint Genome Institute"/>
            <person name="Lopez S.C."/>
            <person name="Andreopoulos B."/>
            <person name="Pangilinan J."/>
            <person name="Lipzen A."/>
            <person name="Riley R."/>
            <person name="Ahrendt S."/>
            <person name="Ng V."/>
            <person name="Barry K."/>
            <person name="Daum C."/>
            <person name="Grigoriev I.V."/>
            <person name="Hilden K.S."/>
            <person name="Makela M.R."/>
            <person name="de Vries R.P."/>
        </authorList>
    </citation>
    <scope>NUCLEOTIDE SEQUENCE [LARGE SCALE GENOMIC DNA]</scope>
    <source>
        <strain evidence="3">OM18370.1</strain>
    </source>
</reference>
<feature type="domain" description="Heterokaryon incompatibility" evidence="1">
    <location>
        <begin position="7"/>
        <end position="70"/>
    </location>
</feature>
<feature type="non-terminal residue" evidence="3">
    <location>
        <position position="545"/>
    </location>
</feature>
<evidence type="ECO:0000313" key="3">
    <source>
        <dbReference type="EMBL" id="TBU26284.1"/>
    </source>
</evidence>
<dbReference type="AlphaFoldDB" id="A0A4Q9MFV6"/>
<dbReference type="InterPro" id="IPR010730">
    <property type="entry name" value="HET"/>
</dbReference>
<evidence type="ECO:0000259" key="2">
    <source>
        <dbReference type="Pfam" id="PF26640"/>
    </source>
</evidence>
<sequence>SILDDPELSRKVRGACRVARDAGYDYLWIDSCCIDKTSSTELSESINSMYLWYGLSKVCYAYLADVPSSEDPRAEDSAFRKSRWYSRGWTLQELIAPHRVIFLSKDWDTIGTKHTLVDVVEEVTGIPCEVLSHMKPLDEFSVAQRLSWASQRQTTRAEDQAYSLLGIFDINMPPLYGEGDRAFRRLQEEIVRRFPDQSLFAWEEVFVDLEPSQDLAQCSSLRGDTVIRLDYRSGHALFAWDPSGLINGGKLRAVSHDDVFRRLQLSQLPAPQYTFTPHGIQTQLPVVLFKHCLPHSMITYPNYDTESKWYLAILGCEHNDYPGALLGRVCYISPSNSGVEYLYCEHANIDPEPSRGPQLADLFPLSPATIERVRKHIQLKTVYVSHPGRAGIRTDDSWTEPHNTIILVLPKKNRDDLRARGYRAELWRPDEYQRRTTHRLTLFSDDHTIIVEYQHTLEDDGRGLIIEAHVKMSRPLRDSPGEIEAAPNSVRWQDRKPWCSSLDAEEVVFALATKKLVVKLGFDWAEPSCYFIYADIVTDPLATSP</sequence>